<proteinExistence type="predicted"/>
<feature type="compositionally biased region" description="Basic and acidic residues" evidence="1">
    <location>
        <begin position="25"/>
        <end position="35"/>
    </location>
</feature>
<keyword evidence="3" id="KW-1185">Reference proteome</keyword>
<gene>
    <name evidence="2" type="ORF">GCM10022380_38400</name>
</gene>
<reference evidence="3" key="1">
    <citation type="journal article" date="2019" name="Int. J. Syst. Evol. Microbiol.">
        <title>The Global Catalogue of Microorganisms (GCM) 10K type strain sequencing project: providing services to taxonomists for standard genome sequencing and annotation.</title>
        <authorList>
            <consortium name="The Broad Institute Genomics Platform"/>
            <consortium name="The Broad Institute Genome Sequencing Center for Infectious Disease"/>
            <person name="Wu L."/>
            <person name="Ma J."/>
        </authorList>
    </citation>
    <scope>NUCLEOTIDE SEQUENCE [LARGE SCALE GENOMIC DNA]</scope>
    <source>
        <strain evidence="3">JCM 17017</strain>
    </source>
</reference>
<feature type="region of interest" description="Disordered" evidence="1">
    <location>
        <begin position="1"/>
        <end position="35"/>
    </location>
</feature>
<evidence type="ECO:0000313" key="3">
    <source>
        <dbReference type="Proteomes" id="UP001501624"/>
    </source>
</evidence>
<feature type="region of interest" description="Disordered" evidence="1">
    <location>
        <begin position="71"/>
        <end position="100"/>
    </location>
</feature>
<evidence type="ECO:0008006" key="4">
    <source>
        <dbReference type="Google" id="ProtNLM"/>
    </source>
</evidence>
<organism evidence="2 3">
    <name type="scientific">Amycolatopsis tucumanensis</name>
    <dbReference type="NCBI Taxonomy" id="401106"/>
    <lineage>
        <taxon>Bacteria</taxon>
        <taxon>Bacillati</taxon>
        <taxon>Actinomycetota</taxon>
        <taxon>Actinomycetes</taxon>
        <taxon>Pseudonocardiales</taxon>
        <taxon>Pseudonocardiaceae</taxon>
        <taxon>Amycolatopsis</taxon>
    </lineage>
</organism>
<feature type="compositionally biased region" description="Polar residues" evidence="1">
    <location>
        <begin position="80"/>
        <end position="91"/>
    </location>
</feature>
<accession>A0ABP7IE97</accession>
<name>A0ABP7IE97_9PSEU</name>
<evidence type="ECO:0000313" key="2">
    <source>
        <dbReference type="EMBL" id="GAA3816404.1"/>
    </source>
</evidence>
<dbReference type="Proteomes" id="UP001501624">
    <property type="component" value="Unassembled WGS sequence"/>
</dbReference>
<comment type="caution">
    <text evidence="2">The sequence shown here is derived from an EMBL/GenBank/DDBJ whole genome shotgun (WGS) entry which is preliminary data.</text>
</comment>
<protein>
    <recommendedName>
        <fullName evidence="4">Transposase</fullName>
    </recommendedName>
</protein>
<sequence>MSWSRGGRCVGRRHGLPPPAACDRATGEPIRRYQGDRPGELIHVDVAKLGRIPDDHSRLACTETLPDEKAVTCAAPTPGSPNTTSASAATPPNQPDQKHT</sequence>
<dbReference type="EMBL" id="BAABCM010000004">
    <property type="protein sequence ID" value="GAA3816404.1"/>
    <property type="molecule type" value="Genomic_DNA"/>
</dbReference>
<evidence type="ECO:0000256" key="1">
    <source>
        <dbReference type="SAM" id="MobiDB-lite"/>
    </source>
</evidence>